<comment type="similarity">
    <text evidence="2 11">Belongs to the G-protein coupled receptor 1 family.</text>
</comment>
<sequence>MSYSSVTVPRMLFDLLTDRRDISVLACLTQIYFFFFFATSEVSMLAVMSYDRYVAICRPLHYMQIMSWKVCAWLVSGVLIFGVVYSLVHTLFLTRLTFGNSNILQSFFCDLPQLLEVSCSDTFINVLLIFLLGTLFGVVILAATFYPYIPIINTILKISEHMRSKSFSTRSSHLTVVFIFYATFLFNYYRPNAKSHFIEDKVASLFYATLIPFLNPLIYSLRNQELKSLIRRSLLSFFFASYEETLQRFQLENIWLADSLTSSEGFKVKKLRISKCFLGYFDHRMGYFDLRLRLRIEGFELKIV</sequence>
<dbReference type="Gene3D" id="1.20.1070.10">
    <property type="entry name" value="Rhodopsin 7-helix transmembrane proteins"/>
    <property type="match status" value="1"/>
</dbReference>
<dbReference type="FunFam" id="1.10.1220.70:FF:000001">
    <property type="entry name" value="Olfactory receptor"/>
    <property type="match status" value="1"/>
</dbReference>
<evidence type="ECO:0000256" key="11">
    <source>
        <dbReference type="RuleBase" id="RU000688"/>
    </source>
</evidence>
<evidence type="ECO:0000256" key="6">
    <source>
        <dbReference type="ARBA" id="ARBA00022989"/>
    </source>
</evidence>
<keyword evidence="4 11" id="KW-0812">Transmembrane</keyword>
<feature type="transmembrane region" description="Helical" evidence="12">
    <location>
        <begin position="70"/>
        <end position="92"/>
    </location>
</feature>
<evidence type="ECO:0000313" key="15">
    <source>
        <dbReference type="Proteomes" id="UP000694892"/>
    </source>
</evidence>
<keyword evidence="6 12" id="KW-1133">Transmembrane helix</keyword>
<evidence type="ECO:0000256" key="7">
    <source>
        <dbReference type="ARBA" id="ARBA00023040"/>
    </source>
</evidence>
<evidence type="ECO:0000313" key="14">
    <source>
        <dbReference type="EMBL" id="OCT61894.1"/>
    </source>
</evidence>
<feature type="domain" description="G-protein coupled receptors family 1 profile" evidence="13">
    <location>
        <begin position="1"/>
        <end position="219"/>
    </location>
</feature>
<evidence type="ECO:0000256" key="9">
    <source>
        <dbReference type="ARBA" id="ARBA00023170"/>
    </source>
</evidence>
<feature type="transmembrane region" description="Helical" evidence="12">
    <location>
        <begin position="202"/>
        <end position="221"/>
    </location>
</feature>
<dbReference type="Pfam" id="PF13853">
    <property type="entry name" value="7tm_4"/>
    <property type="match status" value="1"/>
</dbReference>
<feature type="transmembrane region" description="Helical" evidence="12">
    <location>
        <begin position="170"/>
        <end position="190"/>
    </location>
</feature>
<dbReference type="PROSITE" id="PS00237">
    <property type="entry name" value="G_PROTEIN_RECEP_F1_1"/>
    <property type="match status" value="1"/>
</dbReference>
<reference evidence="15" key="1">
    <citation type="journal article" date="2016" name="Nature">
        <title>Genome evolution in the allotetraploid frog Xenopus laevis.</title>
        <authorList>
            <person name="Session A.M."/>
            <person name="Uno Y."/>
            <person name="Kwon T."/>
            <person name="Chapman J.A."/>
            <person name="Toyoda A."/>
            <person name="Takahashi S."/>
            <person name="Fukui A."/>
            <person name="Hikosaka A."/>
            <person name="Suzuki A."/>
            <person name="Kondo M."/>
            <person name="van Heeringen S.J."/>
            <person name="Quigley I."/>
            <person name="Heinz S."/>
            <person name="Ogino H."/>
            <person name="Ochi H."/>
            <person name="Hellsten U."/>
            <person name="Lyons J.B."/>
            <person name="Simakov O."/>
            <person name="Putnam N."/>
            <person name="Stites J."/>
            <person name="Kuroki Y."/>
            <person name="Tanaka T."/>
            <person name="Michiue T."/>
            <person name="Watanabe M."/>
            <person name="Bogdanovic O."/>
            <person name="Lister R."/>
            <person name="Georgiou G."/>
            <person name="Paranjpe S.S."/>
            <person name="van Kruijsbergen I."/>
            <person name="Shu S."/>
            <person name="Carlson J."/>
            <person name="Kinoshita T."/>
            <person name="Ohta Y."/>
            <person name="Mawaribuchi S."/>
            <person name="Jenkins J."/>
            <person name="Grimwood J."/>
            <person name="Schmutz J."/>
            <person name="Mitros T."/>
            <person name="Mozaffari S.V."/>
            <person name="Suzuki Y."/>
            <person name="Haramoto Y."/>
            <person name="Yamamoto T.S."/>
            <person name="Takagi C."/>
            <person name="Heald R."/>
            <person name="Miller K."/>
            <person name="Haudenschild C."/>
            <person name="Kitzman J."/>
            <person name="Nakayama T."/>
            <person name="Izutsu Y."/>
            <person name="Robert J."/>
            <person name="Fortriede J."/>
            <person name="Burns K."/>
            <person name="Lotay V."/>
            <person name="Karimi K."/>
            <person name="Yasuoka Y."/>
            <person name="Dichmann D.S."/>
            <person name="Flajnik M.F."/>
            <person name="Houston D.W."/>
            <person name="Shendure J."/>
            <person name="DuPasquier L."/>
            <person name="Vize P.D."/>
            <person name="Zorn A.M."/>
            <person name="Ito M."/>
            <person name="Marcotte E.M."/>
            <person name="Wallingford J.B."/>
            <person name="Ito Y."/>
            <person name="Asashima M."/>
            <person name="Ueno N."/>
            <person name="Matsuda Y."/>
            <person name="Veenstra G.J."/>
            <person name="Fujiyama A."/>
            <person name="Harland R.M."/>
            <person name="Taira M."/>
            <person name="Rokhsar D.S."/>
        </authorList>
    </citation>
    <scope>NUCLEOTIDE SEQUENCE [LARGE SCALE GENOMIC DNA]</scope>
    <source>
        <strain evidence="15">J</strain>
    </source>
</reference>
<keyword evidence="10 11" id="KW-0807">Transducer</keyword>
<dbReference type="InterPro" id="IPR000276">
    <property type="entry name" value="GPCR_Rhodpsn"/>
</dbReference>
<keyword evidence="7 11" id="KW-0297">G-protein coupled receptor</keyword>
<feature type="transmembrane region" description="Helical" evidence="12">
    <location>
        <begin position="123"/>
        <end position="149"/>
    </location>
</feature>
<dbReference type="SUPFAM" id="SSF81321">
    <property type="entry name" value="Family A G protein-coupled receptor-like"/>
    <property type="match status" value="1"/>
</dbReference>
<evidence type="ECO:0000259" key="13">
    <source>
        <dbReference type="PROSITE" id="PS50262"/>
    </source>
</evidence>
<dbReference type="InterPro" id="IPR000725">
    <property type="entry name" value="Olfact_rcpt"/>
</dbReference>
<dbReference type="GO" id="GO:0004930">
    <property type="term" value="F:G protein-coupled receptor activity"/>
    <property type="evidence" value="ECO:0007669"/>
    <property type="project" value="UniProtKB-KW"/>
</dbReference>
<dbReference type="Proteomes" id="UP000694892">
    <property type="component" value="Chromosome 9_10S"/>
</dbReference>
<dbReference type="InterPro" id="IPR017452">
    <property type="entry name" value="GPCR_Rhodpsn_7TM"/>
</dbReference>
<feature type="transmembrane region" description="Helical" evidence="12">
    <location>
        <begin position="22"/>
        <end position="50"/>
    </location>
</feature>
<name>A0A974H1W2_XENLA</name>
<keyword evidence="12" id="KW-0716">Sensory transduction</keyword>
<keyword evidence="5 12" id="KW-0552">Olfaction</keyword>
<dbReference type="InterPro" id="IPR050516">
    <property type="entry name" value="Olfactory_GPCR"/>
</dbReference>
<dbReference type="PROSITE" id="PS50262">
    <property type="entry name" value="G_PROTEIN_RECEP_F1_2"/>
    <property type="match status" value="1"/>
</dbReference>
<dbReference type="GO" id="GO:0004984">
    <property type="term" value="F:olfactory receptor activity"/>
    <property type="evidence" value="ECO:0007669"/>
    <property type="project" value="InterPro"/>
</dbReference>
<evidence type="ECO:0000256" key="2">
    <source>
        <dbReference type="ARBA" id="ARBA00010663"/>
    </source>
</evidence>
<keyword evidence="3 12" id="KW-1003">Cell membrane</keyword>
<proteinExistence type="inferred from homology"/>
<keyword evidence="9 11" id="KW-0675">Receptor</keyword>
<evidence type="ECO:0000256" key="8">
    <source>
        <dbReference type="ARBA" id="ARBA00023136"/>
    </source>
</evidence>
<organism evidence="14 15">
    <name type="scientific">Xenopus laevis</name>
    <name type="common">African clawed frog</name>
    <dbReference type="NCBI Taxonomy" id="8355"/>
    <lineage>
        <taxon>Eukaryota</taxon>
        <taxon>Metazoa</taxon>
        <taxon>Chordata</taxon>
        <taxon>Craniata</taxon>
        <taxon>Vertebrata</taxon>
        <taxon>Euteleostomi</taxon>
        <taxon>Amphibia</taxon>
        <taxon>Batrachia</taxon>
        <taxon>Anura</taxon>
        <taxon>Pipoidea</taxon>
        <taxon>Pipidae</taxon>
        <taxon>Xenopodinae</taxon>
        <taxon>Xenopus</taxon>
        <taxon>Xenopus</taxon>
    </lineage>
</organism>
<dbReference type="PANTHER" id="PTHR26452">
    <property type="entry name" value="OLFACTORY RECEPTOR"/>
    <property type="match status" value="1"/>
</dbReference>
<keyword evidence="8 12" id="KW-0472">Membrane</keyword>
<dbReference type="EMBL" id="CM004483">
    <property type="protein sequence ID" value="OCT61894.1"/>
    <property type="molecule type" value="Genomic_DNA"/>
</dbReference>
<accession>A0A974H1W2</accession>
<evidence type="ECO:0000256" key="10">
    <source>
        <dbReference type="ARBA" id="ARBA00023224"/>
    </source>
</evidence>
<evidence type="ECO:0000256" key="4">
    <source>
        <dbReference type="ARBA" id="ARBA00022692"/>
    </source>
</evidence>
<dbReference type="PRINTS" id="PR00245">
    <property type="entry name" value="OLFACTORYR"/>
</dbReference>
<evidence type="ECO:0000256" key="1">
    <source>
        <dbReference type="ARBA" id="ARBA00004651"/>
    </source>
</evidence>
<evidence type="ECO:0000256" key="5">
    <source>
        <dbReference type="ARBA" id="ARBA00022725"/>
    </source>
</evidence>
<gene>
    <name evidence="14" type="ORF">XELAEV_18047925mg</name>
</gene>
<dbReference type="AlphaFoldDB" id="A0A974H1W2"/>
<evidence type="ECO:0000256" key="12">
    <source>
        <dbReference type="RuleBase" id="RU363047"/>
    </source>
</evidence>
<protein>
    <recommendedName>
        <fullName evidence="12">Olfactory receptor</fullName>
    </recommendedName>
</protein>
<dbReference type="FunFam" id="1.20.1070.10:FF:000015">
    <property type="entry name" value="Olfactory receptor"/>
    <property type="match status" value="1"/>
</dbReference>
<evidence type="ECO:0000256" key="3">
    <source>
        <dbReference type="ARBA" id="ARBA00022475"/>
    </source>
</evidence>
<comment type="subcellular location">
    <subcellularLocation>
        <location evidence="1 12">Cell membrane</location>
        <topology evidence="1 12">Multi-pass membrane protein</topology>
    </subcellularLocation>
</comment>
<dbReference type="GO" id="GO:0005886">
    <property type="term" value="C:plasma membrane"/>
    <property type="evidence" value="ECO:0007669"/>
    <property type="project" value="UniProtKB-SubCell"/>
</dbReference>
<dbReference type="PRINTS" id="PR00237">
    <property type="entry name" value="GPCRRHODOPSN"/>
</dbReference>